<dbReference type="InterPro" id="IPR049940">
    <property type="entry name" value="GluQ/Sye"/>
</dbReference>
<dbReference type="InterPro" id="IPR020058">
    <property type="entry name" value="Glu/Gln-tRNA-synth_Ib_cat-dom"/>
</dbReference>
<evidence type="ECO:0000313" key="10">
    <source>
        <dbReference type="EMBL" id="MCQ8127137.1"/>
    </source>
</evidence>
<feature type="binding site" evidence="7">
    <location>
        <position position="116"/>
    </location>
    <ligand>
        <name>Zn(2+)</name>
        <dbReference type="ChEBI" id="CHEBI:29105"/>
    </ligand>
</feature>
<evidence type="ECO:0000256" key="7">
    <source>
        <dbReference type="HAMAP-Rule" id="MF_01428"/>
    </source>
</evidence>
<organism evidence="10 11">
    <name type="scientific">Methylomonas rivi</name>
    <dbReference type="NCBI Taxonomy" id="2952226"/>
    <lineage>
        <taxon>Bacteria</taxon>
        <taxon>Pseudomonadati</taxon>
        <taxon>Pseudomonadota</taxon>
        <taxon>Gammaproteobacteria</taxon>
        <taxon>Methylococcales</taxon>
        <taxon>Methylococcaceae</taxon>
        <taxon>Methylomonas</taxon>
    </lineage>
</organism>
<keyword evidence="8" id="KW-0648">Protein biosynthesis</keyword>
<dbReference type="Pfam" id="PF00749">
    <property type="entry name" value="tRNA-synt_1c"/>
    <property type="match status" value="2"/>
</dbReference>
<feature type="binding site" evidence="7">
    <location>
        <position position="192"/>
    </location>
    <ligand>
        <name>L-glutamate</name>
        <dbReference type="ChEBI" id="CHEBI:29985"/>
    </ligand>
</feature>
<feature type="binding site" evidence="7">
    <location>
        <position position="174"/>
    </location>
    <ligand>
        <name>L-glutamate</name>
        <dbReference type="ChEBI" id="CHEBI:29985"/>
    </ligand>
</feature>
<dbReference type="Gene3D" id="3.40.50.620">
    <property type="entry name" value="HUPs"/>
    <property type="match status" value="1"/>
</dbReference>
<evidence type="ECO:0000256" key="2">
    <source>
        <dbReference type="ARBA" id="ARBA00022723"/>
    </source>
</evidence>
<sequence>MPQHSPPYIGRFAPSPTGPLHLGSLYTALASYLDARRHRGLWLLRIDDLDTPRNAPGASDAILRCLSRFELHWDGSVYYQSRQQESYALAFEQLRQQQWIYACRCSRKDLAGIPVYPGRCREAGFPLDGSSAWRLRVSDVSIRFHDALQGWIDENPALEHGDFIVRRKDGIVAYQFAVVIDDFRQRVSHVVRGADLLDSTTRQRYLQTLLGYPEPAYMHLPVLVDPLGNKLSKQTLAAPVDDTRPAYTLFLLLQLLRQNPPLCLRKAPVAEQLAWGVAHWRPQTLEKIRTMHTSEQQD</sequence>
<dbReference type="GO" id="GO:0016874">
    <property type="term" value="F:ligase activity"/>
    <property type="evidence" value="ECO:0007669"/>
    <property type="project" value="UniProtKB-KW"/>
</dbReference>
<feature type="binding site" evidence="7">
    <location>
        <position position="233"/>
    </location>
    <ligand>
        <name>ATP</name>
        <dbReference type="ChEBI" id="CHEBI:30616"/>
    </ligand>
</feature>
<evidence type="ECO:0000256" key="3">
    <source>
        <dbReference type="ARBA" id="ARBA00022741"/>
    </source>
</evidence>
<evidence type="ECO:0000256" key="1">
    <source>
        <dbReference type="ARBA" id="ARBA00022598"/>
    </source>
</evidence>
<dbReference type="EMBL" id="JANIBK010000004">
    <property type="protein sequence ID" value="MCQ8127137.1"/>
    <property type="molecule type" value="Genomic_DNA"/>
</dbReference>
<dbReference type="InterPro" id="IPR022380">
    <property type="entry name" value="Glu-Q_tRNA(Asp)_Synthase"/>
</dbReference>
<feature type="short sequence motif" description="'KMSKS' region" evidence="7">
    <location>
        <begin position="230"/>
        <end position="234"/>
    </location>
</feature>
<dbReference type="SUPFAM" id="SSF52374">
    <property type="entry name" value="Nucleotidylyl transferase"/>
    <property type="match status" value="1"/>
</dbReference>
<dbReference type="PANTHER" id="PTHR43311:SF1">
    <property type="entry name" value="GLUTAMYL-Q TRNA(ASP) SYNTHETASE"/>
    <property type="match status" value="1"/>
</dbReference>
<keyword evidence="3 7" id="KW-0547">Nucleotide-binding</keyword>
<feature type="binding site" evidence="7">
    <location>
        <position position="47"/>
    </location>
    <ligand>
        <name>L-glutamate</name>
        <dbReference type="ChEBI" id="CHEBI:29985"/>
    </ligand>
</feature>
<protein>
    <recommendedName>
        <fullName evidence="7">Glutamyl-Q tRNA(Asp) synthetase</fullName>
        <shortName evidence="7">Glu-Q-RSs</shortName>
        <ecNumber evidence="7">6.1.1.-</ecNumber>
    </recommendedName>
</protein>
<accession>A0ABT1TZZ4</accession>
<keyword evidence="6 7" id="KW-0030">Aminoacyl-tRNA synthetase</keyword>
<evidence type="ECO:0000313" key="11">
    <source>
        <dbReference type="Proteomes" id="UP001524586"/>
    </source>
</evidence>
<dbReference type="InterPro" id="IPR014729">
    <property type="entry name" value="Rossmann-like_a/b/a_fold"/>
</dbReference>
<dbReference type="Proteomes" id="UP001524586">
    <property type="component" value="Unassembled WGS sequence"/>
</dbReference>
<keyword evidence="11" id="KW-1185">Reference proteome</keyword>
<evidence type="ECO:0000256" key="6">
    <source>
        <dbReference type="ARBA" id="ARBA00023146"/>
    </source>
</evidence>
<feature type="binding site" evidence="7">
    <location>
        <position position="120"/>
    </location>
    <ligand>
        <name>Zn(2+)</name>
        <dbReference type="ChEBI" id="CHEBI:29105"/>
    </ligand>
</feature>
<reference evidence="10 11" key="1">
    <citation type="submission" date="2022-07" db="EMBL/GenBank/DDBJ databases">
        <title>Methylomonas rivi sp. nov., Methylomonas rosea sp. nov., Methylomonas aureus sp. nov. and Methylomonas subterranea sp. nov., four novel methanotrophs isolated from a freshwater creek and the deep terrestrial subsurface.</title>
        <authorList>
            <person name="Abin C."/>
            <person name="Sankaranarayanan K."/>
            <person name="Garner C."/>
            <person name="Sindelar R."/>
            <person name="Kotary K."/>
            <person name="Garner R."/>
            <person name="Barclay S."/>
            <person name="Lawson P."/>
            <person name="Krumholz L."/>
        </authorList>
    </citation>
    <scope>NUCLEOTIDE SEQUENCE [LARGE SCALE GENOMIC DNA]</scope>
    <source>
        <strain evidence="10 11">WSC-6</strain>
    </source>
</reference>
<comment type="similarity">
    <text evidence="7">Belongs to the class-I aminoacyl-tRNA synthetase family. GluQ subfamily.</text>
</comment>
<keyword evidence="4 7" id="KW-0862">Zinc</keyword>
<dbReference type="NCBIfam" id="NF004314">
    <property type="entry name" value="PRK05710.1-3"/>
    <property type="match status" value="1"/>
</dbReference>
<dbReference type="PRINTS" id="PR00987">
    <property type="entry name" value="TRNASYNTHGLU"/>
</dbReference>
<feature type="binding site" evidence="7">
    <location>
        <position position="103"/>
    </location>
    <ligand>
        <name>Zn(2+)</name>
        <dbReference type="ChEBI" id="CHEBI:29105"/>
    </ligand>
</feature>
<evidence type="ECO:0000256" key="5">
    <source>
        <dbReference type="ARBA" id="ARBA00022840"/>
    </source>
</evidence>
<name>A0ABT1TZZ4_9GAMM</name>
<comment type="cofactor">
    <cofactor evidence="7">
        <name>Zn(2+)</name>
        <dbReference type="ChEBI" id="CHEBI:29105"/>
    </cofactor>
    <text evidence="7">Binds 1 zinc ion per subunit.</text>
</comment>
<proteinExistence type="inferred from homology"/>
<feature type="domain" description="Glutamyl/glutaminyl-tRNA synthetase class Ib catalytic" evidence="9">
    <location>
        <begin position="11"/>
        <end position="110"/>
    </location>
</feature>
<feature type="binding site" evidence="7">
    <location>
        <position position="105"/>
    </location>
    <ligand>
        <name>Zn(2+)</name>
        <dbReference type="ChEBI" id="CHEBI:29105"/>
    </ligand>
</feature>
<keyword evidence="5 7" id="KW-0067">ATP-binding</keyword>
<evidence type="ECO:0000259" key="9">
    <source>
        <dbReference type="Pfam" id="PF00749"/>
    </source>
</evidence>
<keyword evidence="1 7" id="KW-0436">Ligase</keyword>
<keyword evidence="2 7" id="KW-0479">Metal-binding</keyword>
<gene>
    <name evidence="10" type="primary">gluQRS</name>
    <name evidence="7" type="synonym">gluQ</name>
    <name evidence="10" type="ORF">NP596_01605</name>
</gene>
<evidence type="ECO:0000256" key="4">
    <source>
        <dbReference type="ARBA" id="ARBA00022833"/>
    </source>
</evidence>
<feature type="short sequence motif" description="'HIGH' region" evidence="7">
    <location>
        <begin position="14"/>
        <end position="24"/>
    </location>
</feature>
<evidence type="ECO:0000256" key="8">
    <source>
        <dbReference type="RuleBase" id="RU363037"/>
    </source>
</evidence>
<dbReference type="HAMAP" id="MF_01428">
    <property type="entry name" value="Glu_Q_tRNA_synth"/>
    <property type="match status" value="1"/>
</dbReference>
<feature type="domain" description="Glutamyl/glutaminyl-tRNA synthetase class Ib catalytic" evidence="9">
    <location>
        <begin position="139"/>
        <end position="241"/>
    </location>
</feature>
<dbReference type="NCBIfam" id="TIGR03838">
    <property type="entry name" value="queuosine_YadB"/>
    <property type="match status" value="1"/>
</dbReference>
<comment type="function">
    <text evidence="7">Catalyzes the tRNA-independent activation of glutamate in presence of ATP and the subsequent transfer of glutamate onto a tRNA(Asp). Glutamate is transferred on the 2-amino-5-(4,5-dihydroxy-2-cyclopenten-1-yl) moiety of the queuosine in the wobble position of the QUC anticodon.</text>
</comment>
<comment type="caution">
    <text evidence="10">The sequence shown here is derived from an EMBL/GenBank/DDBJ whole genome shotgun (WGS) entry which is preliminary data.</text>
</comment>
<dbReference type="EC" id="6.1.1.-" evidence="7"/>
<feature type="binding site" evidence="7">
    <location>
        <begin position="11"/>
        <end position="15"/>
    </location>
    <ligand>
        <name>L-glutamate</name>
        <dbReference type="ChEBI" id="CHEBI:29985"/>
    </ligand>
</feature>
<dbReference type="PANTHER" id="PTHR43311">
    <property type="entry name" value="GLUTAMATE--TRNA LIGASE"/>
    <property type="match status" value="1"/>
</dbReference>
<dbReference type="InterPro" id="IPR000924">
    <property type="entry name" value="Glu/Gln-tRNA-synth"/>
</dbReference>